<organism evidence="12 13">
    <name type="scientific">Cohnella faecalis</name>
    <dbReference type="NCBI Taxonomy" id="2315694"/>
    <lineage>
        <taxon>Bacteria</taxon>
        <taxon>Bacillati</taxon>
        <taxon>Bacillota</taxon>
        <taxon>Bacilli</taxon>
        <taxon>Bacillales</taxon>
        <taxon>Paenibacillaceae</taxon>
        <taxon>Cohnella</taxon>
    </lineage>
</organism>
<dbReference type="PANTHER" id="PTHR47314:SF1">
    <property type="entry name" value="MALTOSE_MALTODEXTRIN TRANSPORT SYSTEM PERMEASE PROTEIN MALF"/>
    <property type="match status" value="1"/>
</dbReference>
<feature type="transmembrane region" description="Helical" evidence="9">
    <location>
        <begin position="26"/>
        <end position="44"/>
    </location>
</feature>
<evidence type="ECO:0000313" key="12">
    <source>
        <dbReference type="EMBL" id="RIE02724.1"/>
    </source>
</evidence>
<dbReference type="PROSITE" id="PS50928">
    <property type="entry name" value="ABC_TM1"/>
    <property type="match status" value="1"/>
</dbReference>
<evidence type="ECO:0000256" key="1">
    <source>
        <dbReference type="ARBA" id="ARBA00004651"/>
    </source>
</evidence>
<evidence type="ECO:0000256" key="6">
    <source>
        <dbReference type="ARBA" id="ARBA00022692"/>
    </source>
</evidence>
<gene>
    <name evidence="12" type="ORF">D3H35_18925</name>
</gene>
<dbReference type="PANTHER" id="PTHR47314">
    <property type="entry name" value="MALTOSE/MALTODEXTRIN TRANSPORT SYSTEM PERMEASE PROTEIN MALF"/>
    <property type="match status" value="1"/>
</dbReference>
<sequence>MNSYRKTAAVLSVIAMGLGQIFNRQYTKGILLLFLYAGGLYYFVNNLGHALWGITTLGEKSQHLELVGKVYKMVPGDHSIFLIVQALIVLFALLLFIIAYIANVKDAYRVGKSREQGILPRNFIGTLQYTNQQKFPQLIIALPLIFVFFFTVLPLVFSILIAFTNYSSPKHLPPANLIDWIGFDAFKELFTLSKWAKTFYGVFTWNIIWAVLATITTFFGGFGVALLVQHSSTRFKPLWRTIYILPFAIPSFVSYLIMRNMFNSQFGPVNQYLKWLGIQGPSWLSDPIWAKATVLLVNLWHGYPISMLLIIGILTTIPKELYQAAEVDGASAAQKFRMITFPSVMFSLSPILIGMFAGNVNSFSAIFLLTNGNPANSEYQFAGSTDILITWLYNLTINQGNYNFASVIGIIIFIILATLSIWNFRRTRSFREEDVH</sequence>
<proteinExistence type="inferred from homology"/>
<feature type="domain" description="ABC transmembrane type-1" evidence="11">
    <location>
        <begin position="203"/>
        <end position="423"/>
    </location>
</feature>
<dbReference type="GO" id="GO:1990060">
    <property type="term" value="C:maltose transport complex"/>
    <property type="evidence" value="ECO:0007669"/>
    <property type="project" value="TreeGrafter"/>
</dbReference>
<dbReference type="SUPFAM" id="SSF160964">
    <property type="entry name" value="MalF N-terminal region-like"/>
    <property type="match status" value="1"/>
</dbReference>
<keyword evidence="4 10" id="KW-1003">Cell membrane</keyword>
<dbReference type="RefSeq" id="WP_119150758.1">
    <property type="nucleotide sequence ID" value="NZ_JBHSOV010000035.1"/>
</dbReference>
<dbReference type="AlphaFoldDB" id="A0A398CUQ0"/>
<feature type="transmembrane region" description="Helical" evidence="9">
    <location>
        <begin position="402"/>
        <end position="422"/>
    </location>
</feature>
<evidence type="ECO:0000256" key="3">
    <source>
        <dbReference type="ARBA" id="ARBA00022448"/>
    </source>
</evidence>
<reference evidence="12 13" key="1">
    <citation type="submission" date="2018-09" db="EMBL/GenBank/DDBJ databases">
        <title>Cohnella cavernae sp. nov., isolated from a karst cave.</title>
        <authorList>
            <person name="Zhu H."/>
        </authorList>
    </citation>
    <scope>NUCLEOTIDE SEQUENCE [LARGE SCALE GENOMIC DNA]</scope>
    <source>
        <strain evidence="12 13">K2E09-144</strain>
    </source>
</reference>
<feature type="transmembrane region" description="Helical" evidence="9">
    <location>
        <begin position="299"/>
        <end position="317"/>
    </location>
</feature>
<keyword evidence="13" id="KW-1185">Reference proteome</keyword>
<protein>
    <recommendedName>
        <fullName evidence="10">Maltose/maltodextrin transport system permease protein</fullName>
    </recommendedName>
</protein>
<feature type="transmembrane region" description="Helical" evidence="9">
    <location>
        <begin position="240"/>
        <end position="258"/>
    </location>
</feature>
<keyword evidence="8 9" id="KW-0472">Membrane</keyword>
<feature type="transmembrane region" description="Helical" evidence="9">
    <location>
        <begin position="338"/>
        <end position="358"/>
    </location>
</feature>
<evidence type="ECO:0000256" key="4">
    <source>
        <dbReference type="ARBA" id="ARBA00022475"/>
    </source>
</evidence>
<evidence type="ECO:0000256" key="7">
    <source>
        <dbReference type="ARBA" id="ARBA00022989"/>
    </source>
</evidence>
<accession>A0A398CUQ0</accession>
<evidence type="ECO:0000256" key="9">
    <source>
        <dbReference type="RuleBase" id="RU363032"/>
    </source>
</evidence>
<dbReference type="Proteomes" id="UP000266340">
    <property type="component" value="Unassembled WGS sequence"/>
</dbReference>
<evidence type="ECO:0000256" key="10">
    <source>
        <dbReference type="RuleBase" id="RU367050"/>
    </source>
</evidence>
<comment type="similarity">
    <text evidence="2 10">Belongs to the binding-protein-dependent transport system permease family. MalFG subfamily.</text>
</comment>
<keyword evidence="6 9" id="KW-0812">Transmembrane</keyword>
<evidence type="ECO:0000259" key="11">
    <source>
        <dbReference type="PROSITE" id="PS50928"/>
    </source>
</evidence>
<dbReference type="GO" id="GO:0015423">
    <property type="term" value="F:ABC-type maltose transporter activity"/>
    <property type="evidence" value="ECO:0007669"/>
    <property type="project" value="TreeGrafter"/>
</dbReference>
<comment type="caution">
    <text evidence="12">The sequence shown here is derived from an EMBL/GenBank/DDBJ whole genome shotgun (WGS) entry which is preliminary data.</text>
</comment>
<dbReference type="CDD" id="cd06261">
    <property type="entry name" value="TM_PBP2"/>
    <property type="match status" value="1"/>
</dbReference>
<keyword evidence="7 9" id="KW-1133">Transmembrane helix</keyword>
<dbReference type="InterPro" id="IPR035906">
    <property type="entry name" value="MetI-like_sf"/>
</dbReference>
<dbReference type="Pfam" id="PF00528">
    <property type="entry name" value="BPD_transp_1"/>
    <property type="match status" value="1"/>
</dbReference>
<dbReference type="Gene3D" id="1.10.3720.10">
    <property type="entry name" value="MetI-like"/>
    <property type="match status" value="1"/>
</dbReference>
<keyword evidence="5 10" id="KW-0762">Sugar transport</keyword>
<comment type="function">
    <text evidence="10">Part of the ABC transporter complex MalEFGK involved in maltose/maltodextrin import. Probably responsible for the translocation of the substrate across the membrane.</text>
</comment>
<name>A0A398CUQ0_9BACL</name>
<evidence type="ECO:0000313" key="13">
    <source>
        <dbReference type="Proteomes" id="UP000266340"/>
    </source>
</evidence>
<evidence type="ECO:0000256" key="5">
    <source>
        <dbReference type="ARBA" id="ARBA00022597"/>
    </source>
</evidence>
<feature type="transmembrane region" description="Helical" evidence="9">
    <location>
        <begin position="80"/>
        <end position="102"/>
    </location>
</feature>
<dbReference type="OrthoDB" id="9778687at2"/>
<evidence type="ECO:0000256" key="8">
    <source>
        <dbReference type="ARBA" id="ARBA00023136"/>
    </source>
</evidence>
<feature type="transmembrane region" description="Helical" evidence="9">
    <location>
        <begin position="207"/>
        <end position="228"/>
    </location>
</feature>
<dbReference type="SUPFAM" id="SSF161098">
    <property type="entry name" value="MetI-like"/>
    <property type="match status" value="1"/>
</dbReference>
<feature type="transmembrane region" description="Helical" evidence="9">
    <location>
        <begin position="138"/>
        <end position="163"/>
    </location>
</feature>
<dbReference type="InterPro" id="IPR000515">
    <property type="entry name" value="MetI-like"/>
</dbReference>
<keyword evidence="3 9" id="KW-0813">Transport</keyword>
<dbReference type="GO" id="GO:0042956">
    <property type="term" value="P:maltodextrin transmembrane transport"/>
    <property type="evidence" value="ECO:0007669"/>
    <property type="project" value="TreeGrafter"/>
</dbReference>
<dbReference type="EMBL" id="QXJM01000039">
    <property type="protein sequence ID" value="RIE02724.1"/>
    <property type="molecule type" value="Genomic_DNA"/>
</dbReference>
<comment type="subcellular location">
    <subcellularLocation>
        <location evidence="1 9">Cell membrane</location>
        <topology evidence="1 9">Multi-pass membrane protein</topology>
    </subcellularLocation>
</comment>
<evidence type="ECO:0000256" key="2">
    <source>
        <dbReference type="ARBA" id="ARBA00009047"/>
    </source>
</evidence>